<gene>
    <name evidence="2" type="ORF">SAMN04487960_102237</name>
</gene>
<keyword evidence="1" id="KW-0812">Transmembrane</keyword>
<feature type="transmembrane region" description="Helical" evidence="1">
    <location>
        <begin position="497"/>
        <end position="517"/>
    </location>
</feature>
<feature type="transmembrane region" description="Helical" evidence="1">
    <location>
        <begin position="456"/>
        <end position="477"/>
    </location>
</feature>
<dbReference type="AlphaFoldDB" id="A0A1H2SVS0"/>
<feature type="transmembrane region" description="Helical" evidence="1">
    <location>
        <begin position="379"/>
        <end position="400"/>
    </location>
</feature>
<organism evidence="2 3">
    <name type="scientific">Marinobacter mobilis</name>
    <dbReference type="NCBI Taxonomy" id="488533"/>
    <lineage>
        <taxon>Bacteria</taxon>
        <taxon>Pseudomonadati</taxon>
        <taxon>Pseudomonadota</taxon>
        <taxon>Gammaproteobacteria</taxon>
        <taxon>Pseudomonadales</taxon>
        <taxon>Marinobacteraceae</taxon>
        <taxon>Marinobacter</taxon>
    </lineage>
</organism>
<dbReference type="SUPFAM" id="SSF158682">
    <property type="entry name" value="TerB-like"/>
    <property type="match status" value="1"/>
</dbReference>
<dbReference type="InterPro" id="IPR029024">
    <property type="entry name" value="TerB-like"/>
</dbReference>
<keyword evidence="1" id="KW-0472">Membrane</keyword>
<evidence type="ECO:0000256" key="1">
    <source>
        <dbReference type="SAM" id="Phobius"/>
    </source>
</evidence>
<proteinExistence type="predicted"/>
<feature type="transmembrane region" description="Helical" evidence="1">
    <location>
        <begin position="41"/>
        <end position="66"/>
    </location>
</feature>
<accession>A0A1H2SVS0</accession>
<sequence length="695" mass="78256">MDLFSSTEALEMAIGAIFIAFHAYGRYNTPVSNRSTTTRPRFLACFCLYAMTLVALYWLVTVMAWISPEIVVKLLALNQAQPTESHGEVTVSELIQSPITTALIFTALLPNFPILKSIDRHLLRLFWDLAEIPGHAVKLAHRMYRAPYYVHPAKAAHIEWEARTYNIELPERFLKDHGAPAYAWARLCSLLLDVRQWHDAHDYRYQRFFKSRESEIEELLVGFATYSSRIAAYYRRLENAASTTSELQREMAETLMIDGRDLFMKLCRLTAHAVLDVERSRTARYRAIESLGFEPARYDSDALSAVQLLQLSILILLLFVSISTVRYLPSGDLSFALIGEIIFFALLMAANYGLSAFAGIYPKSRWQFADIEATRHRPWLGYACSGVLAVAASLFIISALRLTRYTFEGIGHDQSFDKLLIALSWSYPYLFSSFAIAFGVGWLCDLGNALRPRRRLQDAAIMALILLLASYLSHAAMHGLYPFSGTKLPDLQDKSLASLWLALTQGAFSGAIIGALIPQWYRNNRYRSPLQRVLRFIERNDHQLRVEAGKLDPGILKKALTTSAAAVALADGVLDEPEREIFRNCLIKLSEKGVLDFGVDEGINGMAATIQHWRSENLESSEGVALIELQPLRNRLIIAELMIQTASAIAHADGVFREAEQQILRRIIGTLNLDMKTEMEACGAVQCDDFLLKHV</sequence>
<reference evidence="2 3" key="1">
    <citation type="submission" date="2016-10" db="EMBL/GenBank/DDBJ databases">
        <authorList>
            <person name="de Groot N.N."/>
        </authorList>
    </citation>
    <scope>NUCLEOTIDE SEQUENCE [LARGE SCALE GENOMIC DNA]</scope>
    <source>
        <strain evidence="2 3">CGMCC 1.7059</strain>
    </source>
</reference>
<name>A0A1H2SVS0_9GAMM</name>
<dbReference type="EMBL" id="FNNE01000002">
    <property type="protein sequence ID" value="SDW35104.1"/>
    <property type="molecule type" value="Genomic_DNA"/>
</dbReference>
<feature type="transmembrane region" description="Helical" evidence="1">
    <location>
        <begin position="95"/>
        <end position="115"/>
    </location>
</feature>
<dbReference type="Proteomes" id="UP000199675">
    <property type="component" value="Unassembled WGS sequence"/>
</dbReference>
<keyword evidence="1" id="KW-1133">Transmembrane helix</keyword>
<evidence type="ECO:0000313" key="2">
    <source>
        <dbReference type="EMBL" id="SDW35104.1"/>
    </source>
</evidence>
<protein>
    <submittedName>
        <fullName evidence="2">Tellurite resistance protein</fullName>
    </submittedName>
</protein>
<feature type="transmembrane region" description="Helical" evidence="1">
    <location>
        <begin position="308"/>
        <end position="328"/>
    </location>
</feature>
<feature type="transmembrane region" description="Helical" evidence="1">
    <location>
        <begin position="12"/>
        <end position="29"/>
    </location>
</feature>
<dbReference type="Gene3D" id="1.10.3680.10">
    <property type="entry name" value="TerB-like"/>
    <property type="match status" value="1"/>
</dbReference>
<feature type="transmembrane region" description="Helical" evidence="1">
    <location>
        <begin position="420"/>
        <end position="444"/>
    </location>
</feature>
<feature type="transmembrane region" description="Helical" evidence="1">
    <location>
        <begin position="334"/>
        <end position="358"/>
    </location>
</feature>
<keyword evidence="3" id="KW-1185">Reference proteome</keyword>
<dbReference type="RefSeq" id="WP_091811595.1">
    <property type="nucleotide sequence ID" value="NZ_FNNE01000002.1"/>
</dbReference>
<evidence type="ECO:0000313" key="3">
    <source>
        <dbReference type="Proteomes" id="UP000199675"/>
    </source>
</evidence>
<dbReference type="OrthoDB" id="6340177at2"/>